<proteinExistence type="predicted"/>
<name>A0A5C0SC29_CRATE</name>
<dbReference type="GO" id="GO:0006508">
    <property type="term" value="P:proteolysis"/>
    <property type="evidence" value="ECO:0007669"/>
    <property type="project" value="UniProtKB-KW"/>
</dbReference>
<gene>
    <name evidence="3" type="ORF">FQB35_03320</name>
</gene>
<feature type="transmembrane region" description="Helical" evidence="1">
    <location>
        <begin position="16"/>
        <end position="37"/>
    </location>
</feature>
<reference evidence="3 4" key="1">
    <citation type="submission" date="2019-07" db="EMBL/GenBank/DDBJ databases">
        <title>Complete genome of Crassaminicella thermophila SY095.</title>
        <authorList>
            <person name="Li X."/>
        </authorList>
    </citation>
    <scope>NUCLEOTIDE SEQUENCE [LARGE SCALE GENOMIC DNA]</scope>
    <source>
        <strain evidence="3 4">SY095</strain>
    </source>
</reference>
<dbReference type="KEGG" id="crs:FQB35_03320"/>
<evidence type="ECO:0000259" key="2">
    <source>
        <dbReference type="Pfam" id="PF14343"/>
    </source>
</evidence>
<dbReference type="OrthoDB" id="422698at2"/>
<keyword evidence="3" id="KW-0645">Protease</keyword>
<evidence type="ECO:0000256" key="1">
    <source>
        <dbReference type="SAM" id="Phobius"/>
    </source>
</evidence>
<accession>A0A5C0SC29</accession>
<dbReference type="Pfam" id="PF14343">
    <property type="entry name" value="PrcB_C"/>
    <property type="match status" value="1"/>
</dbReference>
<sequence length="156" mass="17959">MVKSKINLDALNWKKILIILIVIMVIIAAVYAVKYFVKDDDNVSFEVLSEEMIPQKIQDILPRYKTLERALACKIDGEIYVIVTRGEKPTGGYTVEIDRIELVDEDNKTRMVVYTTFEDPKPGDIVTQVITYPYVAVKTELKELPDKIELKVKYDD</sequence>
<keyword evidence="1" id="KW-0472">Membrane</keyword>
<dbReference type="InterPro" id="IPR025748">
    <property type="entry name" value="PrcB_C_dom"/>
</dbReference>
<evidence type="ECO:0000313" key="4">
    <source>
        <dbReference type="Proteomes" id="UP000324646"/>
    </source>
</evidence>
<dbReference type="EMBL" id="CP042243">
    <property type="protein sequence ID" value="QEK11482.1"/>
    <property type="molecule type" value="Genomic_DNA"/>
</dbReference>
<keyword evidence="3" id="KW-0378">Hydrolase</keyword>
<evidence type="ECO:0000313" key="3">
    <source>
        <dbReference type="EMBL" id="QEK11482.1"/>
    </source>
</evidence>
<keyword evidence="1" id="KW-0812">Transmembrane</keyword>
<dbReference type="Proteomes" id="UP000324646">
    <property type="component" value="Chromosome"/>
</dbReference>
<dbReference type="AlphaFoldDB" id="A0A5C0SC29"/>
<organism evidence="3 4">
    <name type="scientific">Crassaminicella thermophila</name>
    <dbReference type="NCBI Taxonomy" id="2599308"/>
    <lineage>
        <taxon>Bacteria</taxon>
        <taxon>Bacillati</taxon>
        <taxon>Bacillota</taxon>
        <taxon>Clostridia</taxon>
        <taxon>Eubacteriales</taxon>
        <taxon>Clostridiaceae</taxon>
        <taxon>Crassaminicella</taxon>
    </lineage>
</organism>
<dbReference type="GO" id="GO:0008233">
    <property type="term" value="F:peptidase activity"/>
    <property type="evidence" value="ECO:0007669"/>
    <property type="project" value="UniProtKB-KW"/>
</dbReference>
<keyword evidence="4" id="KW-1185">Reference proteome</keyword>
<keyword evidence="1" id="KW-1133">Transmembrane helix</keyword>
<feature type="domain" description="PrcB C-terminal" evidence="2">
    <location>
        <begin position="79"/>
        <end position="140"/>
    </location>
</feature>
<protein>
    <submittedName>
        <fullName evidence="3">Protease complex subunit PrcB family protein</fullName>
    </submittedName>
</protein>